<name>A0A1I7KAS7_9GAMM</name>
<organism evidence="4 5">
    <name type="scientific">Halomonas korlensis</name>
    <dbReference type="NCBI Taxonomy" id="463301"/>
    <lineage>
        <taxon>Bacteria</taxon>
        <taxon>Pseudomonadati</taxon>
        <taxon>Pseudomonadota</taxon>
        <taxon>Gammaproteobacteria</taxon>
        <taxon>Oceanospirillales</taxon>
        <taxon>Halomonadaceae</taxon>
        <taxon>Halomonas</taxon>
    </lineage>
</organism>
<sequence>MKRTALAIAIGAISAGLSMGTWAQDPPDAENQENQTQTQQPSSGQASPDQENDMEVQVEEQPADVQVDQEAPDVTVEQEPPEVTIEQPEPEVTIDQPEPNVEIQEAEPEVTVEDTGEPEVTVESSGEPEVTVEEESQDQQQQDQQQQDQQDQAQQQQETTSSSDSALMSMQVSDLEGMTVNNQDGEEIGEVSQISQHNQSGDLYVIVGVGGFLGIGRTEIAMALDEMEMQGEDLVLKTNRTQDEIEQSSEDYNEDDYTQVDSDMTLSEASSQ</sequence>
<dbReference type="RefSeq" id="WP_089797300.1">
    <property type="nucleotide sequence ID" value="NZ_FPBP01000017.1"/>
</dbReference>
<feature type="compositionally biased region" description="Acidic residues" evidence="1">
    <location>
        <begin position="50"/>
        <end position="62"/>
    </location>
</feature>
<dbReference type="Pfam" id="PF05239">
    <property type="entry name" value="PRC"/>
    <property type="match status" value="1"/>
</dbReference>
<evidence type="ECO:0000256" key="2">
    <source>
        <dbReference type="SAM" id="SignalP"/>
    </source>
</evidence>
<dbReference type="Gene3D" id="2.30.30.240">
    <property type="entry name" value="PRC-barrel domain"/>
    <property type="match status" value="1"/>
</dbReference>
<evidence type="ECO:0000256" key="1">
    <source>
        <dbReference type="SAM" id="MobiDB-lite"/>
    </source>
</evidence>
<evidence type="ECO:0000313" key="5">
    <source>
        <dbReference type="Proteomes" id="UP000198693"/>
    </source>
</evidence>
<feature type="signal peptide" evidence="2">
    <location>
        <begin position="1"/>
        <end position="23"/>
    </location>
</feature>
<dbReference type="STRING" id="463301.SAMN04487955_1175"/>
<dbReference type="SUPFAM" id="SSF50346">
    <property type="entry name" value="PRC-barrel domain"/>
    <property type="match status" value="1"/>
</dbReference>
<gene>
    <name evidence="4" type="ORF">SAMN04487955_1175</name>
</gene>
<feature type="compositionally biased region" description="Acidic residues" evidence="1">
    <location>
        <begin position="104"/>
        <end position="117"/>
    </location>
</feature>
<dbReference type="OrthoDB" id="286778at2"/>
<keyword evidence="2" id="KW-0732">Signal</keyword>
<keyword evidence="5" id="KW-1185">Reference proteome</keyword>
<feature type="compositionally biased region" description="Polar residues" evidence="1">
    <location>
        <begin position="259"/>
        <end position="272"/>
    </location>
</feature>
<evidence type="ECO:0000313" key="4">
    <source>
        <dbReference type="EMBL" id="SFU94519.1"/>
    </source>
</evidence>
<dbReference type="PANTHER" id="PTHR36505">
    <property type="entry name" value="BLR1072 PROTEIN"/>
    <property type="match status" value="1"/>
</dbReference>
<feature type="compositionally biased region" description="Polar residues" evidence="1">
    <location>
        <begin position="158"/>
        <end position="172"/>
    </location>
</feature>
<evidence type="ECO:0000259" key="3">
    <source>
        <dbReference type="Pfam" id="PF05239"/>
    </source>
</evidence>
<feature type="region of interest" description="Disordered" evidence="1">
    <location>
        <begin position="239"/>
        <end position="272"/>
    </location>
</feature>
<dbReference type="AlphaFoldDB" id="A0A1I7KAS7"/>
<protein>
    <submittedName>
        <fullName evidence="4">PRC-barrel domain-containing protein</fullName>
    </submittedName>
</protein>
<feature type="compositionally biased region" description="Low complexity" evidence="1">
    <location>
        <begin position="138"/>
        <end position="157"/>
    </location>
</feature>
<feature type="domain" description="PRC-barrel" evidence="3">
    <location>
        <begin position="170"/>
        <end position="220"/>
    </location>
</feature>
<dbReference type="InterPro" id="IPR027275">
    <property type="entry name" value="PRC-brl_dom"/>
</dbReference>
<accession>A0A1I7KAS7</accession>
<feature type="compositionally biased region" description="Acidic residues" evidence="1">
    <location>
        <begin position="244"/>
        <end position="258"/>
    </location>
</feature>
<dbReference type="Proteomes" id="UP000198693">
    <property type="component" value="Unassembled WGS sequence"/>
</dbReference>
<proteinExistence type="predicted"/>
<dbReference type="PANTHER" id="PTHR36505:SF1">
    <property type="entry name" value="BLR1072 PROTEIN"/>
    <property type="match status" value="1"/>
</dbReference>
<reference evidence="5" key="1">
    <citation type="submission" date="2016-10" db="EMBL/GenBank/DDBJ databases">
        <authorList>
            <person name="Varghese N."/>
            <person name="Submissions S."/>
        </authorList>
    </citation>
    <scope>NUCLEOTIDE SEQUENCE [LARGE SCALE GENOMIC DNA]</scope>
    <source>
        <strain evidence="5">CGMCC 1.6981</strain>
    </source>
</reference>
<feature type="chain" id="PRO_5011476914" evidence="2">
    <location>
        <begin position="24"/>
        <end position="272"/>
    </location>
</feature>
<feature type="region of interest" description="Disordered" evidence="1">
    <location>
        <begin position="13"/>
        <end position="194"/>
    </location>
</feature>
<dbReference type="EMBL" id="FPBP01000017">
    <property type="protein sequence ID" value="SFU94519.1"/>
    <property type="molecule type" value="Genomic_DNA"/>
</dbReference>
<dbReference type="InterPro" id="IPR011033">
    <property type="entry name" value="PRC_barrel-like_sf"/>
</dbReference>